<evidence type="ECO:0000256" key="1">
    <source>
        <dbReference type="ARBA" id="ARBA00022617"/>
    </source>
</evidence>
<feature type="domain" description="Cytochrome c" evidence="6">
    <location>
        <begin position="217"/>
        <end position="314"/>
    </location>
</feature>
<feature type="region of interest" description="Disordered" evidence="5">
    <location>
        <begin position="1"/>
        <end position="20"/>
    </location>
</feature>
<keyword evidence="3 4" id="KW-0408">Iron</keyword>
<dbReference type="Proteomes" id="UP001056201">
    <property type="component" value="Chromosome 2"/>
</dbReference>
<dbReference type="PANTHER" id="PTHR35008:SF8">
    <property type="entry name" value="ALCOHOL DEHYDROGENASE CYTOCHROME C SUBUNIT"/>
    <property type="match status" value="1"/>
</dbReference>
<dbReference type="Gene3D" id="1.10.760.10">
    <property type="entry name" value="Cytochrome c-like domain"/>
    <property type="match status" value="2"/>
</dbReference>
<gene>
    <name evidence="7" type="ORF">MW290_26440</name>
</gene>
<keyword evidence="8" id="KW-1185">Reference proteome</keyword>
<protein>
    <submittedName>
        <fullName evidence="7">Cytochrome c</fullName>
    </submittedName>
</protein>
<evidence type="ECO:0000313" key="7">
    <source>
        <dbReference type="EMBL" id="URI09109.1"/>
    </source>
</evidence>
<evidence type="ECO:0000256" key="4">
    <source>
        <dbReference type="PROSITE-ProRule" id="PRU00433"/>
    </source>
</evidence>
<feature type="domain" description="Cytochrome c" evidence="6">
    <location>
        <begin position="73"/>
        <end position="172"/>
    </location>
</feature>
<proteinExistence type="predicted"/>
<evidence type="ECO:0000256" key="3">
    <source>
        <dbReference type="ARBA" id="ARBA00023004"/>
    </source>
</evidence>
<reference evidence="7" key="1">
    <citation type="submission" date="2022-05" db="EMBL/GenBank/DDBJ databases">
        <title>An RpoN-dependent PEP-CTERM gene is involved in floc formation of an Aquincola tertiaricarbonis strain.</title>
        <authorList>
            <person name="Qiu D."/>
            <person name="Xia M."/>
        </authorList>
    </citation>
    <scope>NUCLEOTIDE SEQUENCE</scope>
    <source>
        <strain evidence="7">RN12</strain>
    </source>
</reference>
<evidence type="ECO:0000259" key="6">
    <source>
        <dbReference type="PROSITE" id="PS51007"/>
    </source>
</evidence>
<dbReference type="EMBL" id="CP097636">
    <property type="protein sequence ID" value="URI09109.1"/>
    <property type="molecule type" value="Genomic_DNA"/>
</dbReference>
<dbReference type="PROSITE" id="PS51007">
    <property type="entry name" value="CYTC"/>
    <property type="match status" value="2"/>
</dbReference>
<evidence type="ECO:0000256" key="5">
    <source>
        <dbReference type="SAM" id="MobiDB-lite"/>
    </source>
</evidence>
<accession>A0ABY4S7Y2</accession>
<dbReference type="RefSeq" id="WP_250197329.1">
    <property type="nucleotide sequence ID" value="NZ_CP097636.1"/>
</dbReference>
<sequence>MKSWTPRPAAPAPAGGAPRRAGRWLRRGAAALAALAALGGLAVLAGQLLADERMNRRIMVPQQPVLALRTDAQAVERGRYLFNSRGCVDCHGANGAGRTFLDQPDGLKVVGPNITPGPGSAVAGYRMLDWLRTLRHGVKPDGRPLLIMPSEDYARLTDDDLVSLVAYVQRLPPQAGEQRVVQLPLPVRVLYGFGLIPDAASKIDHLQLPPAPVPEGVTPEHGAYVANMCLGCHGARLAGGKVPGGPPDWPAAADLTGGDAGAMARYRNAESLLAMFRSGHRPDGTPVQVMPFESLREMSETDVRALHLYLRGLPPGGVAPGAEAAAHLKQQAAQAKG</sequence>
<keyword evidence="2 4" id="KW-0479">Metal-binding</keyword>
<dbReference type="PANTHER" id="PTHR35008">
    <property type="entry name" value="BLL4482 PROTEIN-RELATED"/>
    <property type="match status" value="1"/>
</dbReference>
<dbReference type="InterPro" id="IPR009056">
    <property type="entry name" value="Cyt_c-like_dom"/>
</dbReference>
<evidence type="ECO:0000256" key="2">
    <source>
        <dbReference type="ARBA" id="ARBA00022723"/>
    </source>
</evidence>
<dbReference type="SUPFAM" id="SSF46626">
    <property type="entry name" value="Cytochrome c"/>
    <property type="match status" value="2"/>
</dbReference>
<evidence type="ECO:0000313" key="8">
    <source>
        <dbReference type="Proteomes" id="UP001056201"/>
    </source>
</evidence>
<organism evidence="7 8">
    <name type="scientific">Aquincola tertiaricarbonis</name>
    <dbReference type="NCBI Taxonomy" id="391953"/>
    <lineage>
        <taxon>Bacteria</taxon>
        <taxon>Pseudomonadati</taxon>
        <taxon>Pseudomonadota</taxon>
        <taxon>Betaproteobacteria</taxon>
        <taxon>Burkholderiales</taxon>
        <taxon>Sphaerotilaceae</taxon>
        <taxon>Aquincola</taxon>
    </lineage>
</organism>
<name>A0ABY4S7Y2_AQUTE</name>
<keyword evidence="1 4" id="KW-0349">Heme</keyword>
<dbReference type="InterPro" id="IPR051459">
    <property type="entry name" value="Cytochrome_c-type_DH"/>
</dbReference>
<dbReference type="InterPro" id="IPR036909">
    <property type="entry name" value="Cyt_c-like_dom_sf"/>
</dbReference>
<dbReference type="Pfam" id="PF13442">
    <property type="entry name" value="Cytochrome_CBB3"/>
    <property type="match status" value="1"/>
</dbReference>